<name>A0ABS1I9V4_9PROT</name>
<keyword evidence="2" id="KW-1185">Reference proteome</keyword>
<reference evidence="1 2" key="1">
    <citation type="submission" date="2021-01" db="EMBL/GenBank/DDBJ databases">
        <title>Azospirillum sp. YIM DDC1 draft genome.</title>
        <authorList>
            <person name="Wang Y.-X."/>
        </authorList>
    </citation>
    <scope>NUCLEOTIDE SEQUENCE [LARGE SCALE GENOMIC DNA]</scope>
    <source>
        <strain evidence="1 2">YIM DDC1</strain>
    </source>
</reference>
<dbReference type="Proteomes" id="UP000654452">
    <property type="component" value="Unassembled WGS sequence"/>
</dbReference>
<dbReference type="RefSeq" id="WP_200487830.1">
    <property type="nucleotide sequence ID" value="NZ_JAEPIV010000062.1"/>
</dbReference>
<evidence type="ECO:0000313" key="2">
    <source>
        <dbReference type="Proteomes" id="UP000654452"/>
    </source>
</evidence>
<evidence type="ECO:0000313" key="1">
    <source>
        <dbReference type="EMBL" id="MBK4723488.1"/>
    </source>
</evidence>
<organism evidence="1 2">
    <name type="scientific">Azospirillum aestuarii</name>
    <dbReference type="NCBI Taxonomy" id="2802052"/>
    <lineage>
        <taxon>Bacteria</taxon>
        <taxon>Pseudomonadati</taxon>
        <taxon>Pseudomonadota</taxon>
        <taxon>Alphaproteobacteria</taxon>
        <taxon>Rhodospirillales</taxon>
        <taxon>Azospirillaceae</taxon>
        <taxon>Azospirillum</taxon>
    </lineage>
</organism>
<gene>
    <name evidence="1" type="ORF">JJL56_32085</name>
</gene>
<sequence length="361" mass="40826">MARRFARSNFIVPTCGLGRWLWAIVEDRSARWPKAIFRVLKGKQLLPYAEDIDVERIHVKEPFDVILLCGGQYGDIGDPTPKSLRDAFLKAFPPPKAINNLELIQAEEITKQFDFRKNYDDILMFETDIAQIVRLIILFCESEGSLAELGAFAVIDEIMNRLFVVIRENHWNEPSFIKLGPLQRISREVGREAIHVVADDDVGLNGKSATSVDKKKLVEMLDGPLEQRLSATRDSTTFDQGRAGHVIKLIVGLVQEYGALTAQEISWILKLFNTEKSDNQIRGYLLCAISVGWLTCISKGSKDYYVQTSLSVSKGIDAAVLPMKEGAKEMNKSRRRLAIRQHWMEKDKLRFAAIQQASKGM</sequence>
<dbReference type="NCBIfam" id="NF038232">
    <property type="entry name" value="STM3845_fam"/>
    <property type="match status" value="1"/>
</dbReference>
<comment type="caution">
    <text evidence="1">The sequence shown here is derived from an EMBL/GenBank/DDBJ whole genome shotgun (WGS) entry which is preliminary data.</text>
</comment>
<proteinExistence type="predicted"/>
<protein>
    <submittedName>
        <fullName evidence="1">Retron St85 family effector protein</fullName>
    </submittedName>
</protein>
<dbReference type="InterPro" id="IPR049725">
    <property type="entry name" value="STM3845-like"/>
</dbReference>
<accession>A0ABS1I9V4</accession>
<dbReference type="EMBL" id="JAEPIV010000062">
    <property type="protein sequence ID" value="MBK4723488.1"/>
    <property type="molecule type" value="Genomic_DNA"/>
</dbReference>